<feature type="region of interest" description="Disordered" evidence="5">
    <location>
        <begin position="311"/>
        <end position="339"/>
    </location>
</feature>
<dbReference type="GO" id="GO:0030688">
    <property type="term" value="C:preribosome, small subunit precursor"/>
    <property type="evidence" value="ECO:0007669"/>
    <property type="project" value="InterPro"/>
</dbReference>
<dbReference type="Proteomes" id="UP001342314">
    <property type="component" value="Unassembled WGS sequence"/>
</dbReference>
<feature type="region of interest" description="Disordered" evidence="5">
    <location>
        <begin position="1"/>
        <end position="46"/>
    </location>
</feature>
<evidence type="ECO:0000256" key="1">
    <source>
        <dbReference type="ARBA" id="ARBA00004123"/>
    </source>
</evidence>
<dbReference type="Pfam" id="PF05997">
    <property type="entry name" value="Nop52"/>
    <property type="match status" value="1"/>
</dbReference>
<comment type="caution">
    <text evidence="6">The sequence shown here is derived from an EMBL/GenBank/DDBJ whole genome shotgun (WGS) entry which is preliminary data.</text>
</comment>
<gene>
    <name evidence="6" type="ORF">Rhopal_000608-T1</name>
</gene>
<proteinExistence type="inferred from homology"/>
<evidence type="ECO:0008006" key="8">
    <source>
        <dbReference type="Google" id="ProtNLM"/>
    </source>
</evidence>
<evidence type="ECO:0000256" key="5">
    <source>
        <dbReference type="SAM" id="MobiDB-lite"/>
    </source>
</evidence>
<dbReference type="GO" id="GO:0005634">
    <property type="term" value="C:nucleus"/>
    <property type="evidence" value="ECO:0007669"/>
    <property type="project" value="UniProtKB-SubCell"/>
</dbReference>
<feature type="region of interest" description="Disordered" evidence="5">
    <location>
        <begin position="254"/>
        <end position="276"/>
    </location>
</feature>
<evidence type="ECO:0000256" key="3">
    <source>
        <dbReference type="ARBA" id="ARBA00022552"/>
    </source>
</evidence>
<dbReference type="InterPro" id="IPR010301">
    <property type="entry name" value="RRP1"/>
</dbReference>
<evidence type="ECO:0000313" key="7">
    <source>
        <dbReference type="Proteomes" id="UP001342314"/>
    </source>
</evidence>
<protein>
    <recommendedName>
        <fullName evidence="8">Nop52-domain-containing protein</fullName>
    </recommendedName>
</protein>
<dbReference type="EMBL" id="BQKY01000001">
    <property type="protein sequence ID" value="GJN87653.1"/>
    <property type="molecule type" value="Genomic_DNA"/>
</dbReference>
<evidence type="ECO:0000313" key="6">
    <source>
        <dbReference type="EMBL" id="GJN87653.1"/>
    </source>
</evidence>
<comment type="subcellular location">
    <subcellularLocation>
        <location evidence="1">Nucleus</location>
    </subcellularLocation>
</comment>
<feature type="compositionally biased region" description="Low complexity" evidence="5">
    <location>
        <begin position="255"/>
        <end position="270"/>
    </location>
</feature>
<keyword evidence="7" id="KW-1185">Reference proteome</keyword>
<reference evidence="6 7" key="1">
    <citation type="submission" date="2021-12" db="EMBL/GenBank/DDBJ databases">
        <title>High titer production of polyol ester of fatty acids by Rhodotorula paludigena BS15 towards product separation-free biomass refinery.</title>
        <authorList>
            <person name="Mano J."/>
            <person name="Ono H."/>
            <person name="Tanaka T."/>
            <person name="Naito K."/>
            <person name="Sushida H."/>
            <person name="Ike M."/>
            <person name="Tokuyasu K."/>
            <person name="Kitaoka M."/>
        </authorList>
    </citation>
    <scope>NUCLEOTIDE SEQUENCE [LARGE SCALE GENOMIC DNA]</scope>
    <source>
        <strain evidence="6 7">BS15</strain>
    </source>
</reference>
<dbReference type="AlphaFoldDB" id="A0AAV5GGE9"/>
<accession>A0AAV5GGE9</accession>
<organism evidence="6 7">
    <name type="scientific">Rhodotorula paludigena</name>
    <dbReference type="NCBI Taxonomy" id="86838"/>
    <lineage>
        <taxon>Eukaryota</taxon>
        <taxon>Fungi</taxon>
        <taxon>Dikarya</taxon>
        <taxon>Basidiomycota</taxon>
        <taxon>Pucciniomycotina</taxon>
        <taxon>Microbotryomycetes</taxon>
        <taxon>Sporidiobolales</taxon>
        <taxon>Sporidiobolaceae</taxon>
        <taxon>Rhodotorula</taxon>
    </lineage>
</organism>
<evidence type="ECO:0000256" key="4">
    <source>
        <dbReference type="ARBA" id="ARBA00023242"/>
    </source>
</evidence>
<dbReference type="PANTHER" id="PTHR13026">
    <property type="entry name" value="NNP-1 PROTEIN NOVEL NUCLEAR PROTEIN 1 NOP52"/>
    <property type="match status" value="1"/>
</dbReference>
<evidence type="ECO:0000256" key="2">
    <source>
        <dbReference type="ARBA" id="ARBA00006374"/>
    </source>
</evidence>
<dbReference type="GO" id="GO:0006364">
    <property type="term" value="P:rRNA processing"/>
    <property type="evidence" value="ECO:0007669"/>
    <property type="project" value="UniProtKB-KW"/>
</dbReference>
<comment type="similarity">
    <text evidence="2">Belongs to the RRP1 family.</text>
</comment>
<sequence length="397" mass="43484">MPSDLGKRALGAADAQPPAKKAKKGAKHGGAPSSSTPPLGKFLASSEKHVRDKAVATLSRFLSAGQVKRASAAQGDEDDEAVEPMEEELPVGELNWDEEWTPDARLAPDEMDKLWKGVWYCFWMSDKPLVQQALAQTLADLTLDSKTHNGRVERFRAALCYLRGFWHTVVREWFGMDKHRLDKFLLLIRRFVHVAFRLLEREGWDARAIAEYNEVLTGPGGPLHVTDPKVLHSIAYHLFDIYLDEIERTCAAHLPSSSDSATSDEPSTSAPERSVPVTPLLAPMCSTLAIAPTSILASRATENVFTPLLEALLPPKPPSRPNKRRKNDLPPPPRPEHPGILALAVEGAGAQSDAAAGEAIAKSVLKRLFDEGGSETTGEVNRRRIYQFVAASGVELE</sequence>
<dbReference type="PANTHER" id="PTHR13026:SF0">
    <property type="entry name" value="RIBOSOMAL RNA PROCESSING 1B"/>
    <property type="match status" value="1"/>
</dbReference>
<name>A0AAV5GGE9_9BASI</name>
<keyword evidence="4" id="KW-0539">Nucleus</keyword>
<keyword evidence="3" id="KW-0698">rRNA processing</keyword>